<protein>
    <submittedName>
        <fullName evidence="1">Uncharacterized protein</fullName>
    </submittedName>
</protein>
<gene>
    <name evidence="1" type="ORF">KDH_26900</name>
</gene>
<name>A0ABQ6FNK7_9CHLR</name>
<reference evidence="1 2" key="1">
    <citation type="submission" date="2023-02" db="EMBL/GenBank/DDBJ databases">
        <title>Dictyobacter halimunensis sp. nov., a new member of the class Ktedonobacteria from forest soil in a geothermal area.</title>
        <authorList>
            <person name="Rachmania M.K."/>
            <person name="Ningsih F."/>
            <person name="Sakai Y."/>
            <person name="Yabe S."/>
            <person name="Yokota A."/>
            <person name="Sjamsuridzal W."/>
        </authorList>
    </citation>
    <scope>NUCLEOTIDE SEQUENCE [LARGE SCALE GENOMIC DNA]</scope>
    <source>
        <strain evidence="1 2">S3.2.2.5</strain>
    </source>
</reference>
<evidence type="ECO:0000313" key="2">
    <source>
        <dbReference type="Proteomes" id="UP001344906"/>
    </source>
</evidence>
<accession>A0ABQ6FNK7</accession>
<keyword evidence="2" id="KW-1185">Reference proteome</keyword>
<comment type="caution">
    <text evidence="1">The sequence shown here is derived from an EMBL/GenBank/DDBJ whole genome shotgun (WGS) entry which is preliminary data.</text>
</comment>
<evidence type="ECO:0000313" key="1">
    <source>
        <dbReference type="EMBL" id="GLV55846.1"/>
    </source>
</evidence>
<organism evidence="1 2">
    <name type="scientific">Dictyobacter halimunensis</name>
    <dbReference type="NCBI Taxonomy" id="3026934"/>
    <lineage>
        <taxon>Bacteria</taxon>
        <taxon>Bacillati</taxon>
        <taxon>Chloroflexota</taxon>
        <taxon>Ktedonobacteria</taxon>
        <taxon>Ktedonobacterales</taxon>
        <taxon>Dictyobacteraceae</taxon>
        <taxon>Dictyobacter</taxon>
    </lineage>
</organism>
<sequence>MGKAELVDRLLAVEVAYAEQEQRWLTQQDEALTWWLRAQAAEARLSASRAPSSQEPQTNQYQ</sequence>
<dbReference type="EMBL" id="BSRI01000001">
    <property type="protein sequence ID" value="GLV55846.1"/>
    <property type="molecule type" value="Genomic_DNA"/>
</dbReference>
<dbReference type="Proteomes" id="UP001344906">
    <property type="component" value="Unassembled WGS sequence"/>
</dbReference>
<proteinExistence type="predicted"/>